<dbReference type="EMBL" id="JAUSQZ010000001">
    <property type="protein sequence ID" value="MDP9829962.1"/>
    <property type="molecule type" value="Genomic_DNA"/>
</dbReference>
<evidence type="ECO:0000256" key="3">
    <source>
        <dbReference type="ARBA" id="ARBA00023163"/>
    </source>
</evidence>
<keyword evidence="2 5" id="KW-0238">DNA-binding</keyword>
<dbReference type="PANTHER" id="PTHR33154:SF33">
    <property type="entry name" value="TRANSCRIPTIONAL REPRESSOR SDPR"/>
    <property type="match status" value="1"/>
</dbReference>
<dbReference type="Gene3D" id="1.10.10.10">
    <property type="entry name" value="Winged helix-like DNA-binding domain superfamily/Winged helix DNA-binding domain"/>
    <property type="match status" value="1"/>
</dbReference>
<sequence>MFRALGNPVRVEILHWLRDPERHFGMYPPTADRTQVGVCATHIQAKSGLAQSTTSANLTMLERAGLLTATRIGKFIHYRRNEERIAAFVEALGREL</sequence>
<name>A0ABT9PB83_9ACTN</name>
<protein>
    <submittedName>
        <fullName evidence="5">DNA-binding transcriptional ArsR family regulator</fullName>
    </submittedName>
</protein>
<evidence type="ECO:0000259" key="4">
    <source>
        <dbReference type="PROSITE" id="PS50987"/>
    </source>
</evidence>
<gene>
    <name evidence="5" type="ORF">J2S57_005711</name>
</gene>
<dbReference type="InterPro" id="IPR036390">
    <property type="entry name" value="WH_DNA-bd_sf"/>
</dbReference>
<dbReference type="CDD" id="cd00090">
    <property type="entry name" value="HTH_ARSR"/>
    <property type="match status" value="1"/>
</dbReference>
<dbReference type="RefSeq" id="WP_307248682.1">
    <property type="nucleotide sequence ID" value="NZ_JAUSQZ010000001.1"/>
</dbReference>
<evidence type="ECO:0000313" key="6">
    <source>
        <dbReference type="Proteomes" id="UP001235712"/>
    </source>
</evidence>
<organism evidence="5 6">
    <name type="scientific">Kineosporia succinea</name>
    <dbReference type="NCBI Taxonomy" id="84632"/>
    <lineage>
        <taxon>Bacteria</taxon>
        <taxon>Bacillati</taxon>
        <taxon>Actinomycetota</taxon>
        <taxon>Actinomycetes</taxon>
        <taxon>Kineosporiales</taxon>
        <taxon>Kineosporiaceae</taxon>
        <taxon>Kineosporia</taxon>
    </lineage>
</organism>
<evidence type="ECO:0000313" key="5">
    <source>
        <dbReference type="EMBL" id="MDP9829962.1"/>
    </source>
</evidence>
<keyword evidence="3" id="KW-0804">Transcription</keyword>
<evidence type="ECO:0000256" key="2">
    <source>
        <dbReference type="ARBA" id="ARBA00023125"/>
    </source>
</evidence>
<dbReference type="PROSITE" id="PS50987">
    <property type="entry name" value="HTH_ARSR_2"/>
    <property type="match status" value="1"/>
</dbReference>
<dbReference type="InterPro" id="IPR011991">
    <property type="entry name" value="ArsR-like_HTH"/>
</dbReference>
<dbReference type="GO" id="GO:0003677">
    <property type="term" value="F:DNA binding"/>
    <property type="evidence" value="ECO:0007669"/>
    <property type="project" value="UniProtKB-KW"/>
</dbReference>
<dbReference type="InterPro" id="IPR036388">
    <property type="entry name" value="WH-like_DNA-bd_sf"/>
</dbReference>
<dbReference type="PANTHER" id="PTHR33154">
    <property type="entry name" value="TRANSCRIPTIONAL REGULATOR, ARSR FAMILY"/>
    <property type="match status" value="1"/>
</dbReference>
<dbReference type="InterPro" id="IPR051081">
    <property type="entry name" value="HTH_MetalResp_TranReg"/>
</dbReference>
<keyword evidence="1" id="KW-0805">Transcription regulation</keyword>
<dbReference type="SMART" id="SM00418">
    <property type="entry name" value="HTH_ARSR"/>
    <property type="match status" value="1"/>
</dbReference>
<dbReference type="SUPFAM" id="SSF46785">
    <property type="entry name" value="Winged helix' DNA-binding domain"/>
    <property type="match status" value="1"/>
</dbReference>
<accession>A0ABT9PB83</accession>
<keyword evidence="6" id="KW-1185">Reference proteome</keyword>
<feature type="domain" description="HTH arsR-type" evidence="4">
    <location>
        <begin position="1"/>
        <end position="96"/>
    </location>
</feature>
<proteinExistence type="predicted"/>
<evidence type="ECO:0000256" key="1">
    <source>
        <dbReference type="ARBA" id="ARBA00023015"/>
    </source>
</evidence>
<dbReference type="Proteomes" id="UP001235712">
    <property type="component" value="Unassembled WGS sequence"/>
</dbReference>
<comment type="caution">
    <text evidence="5">The sequence shown here is derived from an EMBL/GenBank/DDBJ whole genome shotgun (WGS) entry which is preliminary data.</text>
</comment>
<dbReference type="InterPro" id="IPR001845">
    <property type="entry name" value="HTH_ArsR_DNA-bd_dom"/>
</dbReference>
<reference evidence="5 6" key="1">
    <citation type="submission" date="2023-07" db="EMBL/GenBank/DDBJ databases">
        <title>Sequencing the genomes of 1000 actinobacteria strains.</title>
        <authorList>
            <person name="Klenk H.-P."/>
        </authorList>
    </citation>
    <scope>NUCLEOTIDE SEQUENCE [LARGE SCALE GENOMIC DNA]</scope>
    <source>
        <strain evidence="5 6">DSM 44388</strain>
    </source>
</reference>